<comment type="caution">
    <text evidence="1">The sequence shown here is derived from an EMBL/GenBank/DDBJ whole genome shotgun (WGS) entry which is preliminary data.</text>
</comment>
<evidence type="ECO:0000313" key="1">
    <source>
        <dbReference type="EMBL" id="KAL3674220.1"/>
    </source>
</evidence>
<protein>
    <submittedName>
        <fullName evidence="1">Uncharacterized protein</fullName>
    </submittedName>
</protein>
<accession>A0ABD3G4Z1</accession>
<evidence type="ECO:0000313" key="2">
    <source>
        <dbReference type="Proteomes" id="UP001632037"/>
    </source>
</evidence>
<sequence>MPPPSRRSGYSWQCLQETIRRESRAHGIMSEEDEAYDNKSICKMEGSEVKSDVLPTQGVCYWTRSRGPIPLKAAMNT</sequence>
<organism evidence="1 2">
    <name type="scientific">Phytophthora oleae</name>
    <dbReference type="NCBI Taxonomy" id="2107226"/>
    <lineage>
        <taxon>Eukaryota</taxon>
        <taxon>Sar</taxon>
        <taxon>Stramenopiles</taxon>
        <taxon>Oomycota</taxon>
        <taxon>Peronosporomycetes</taxon>
        <taxon>Peronosporales</taxon>
        <taxon>Peronosporaceae</taxon>
        <taxon>Phytophthora</taxon>
    </lineage>
</organism>
<gene>
    <name evidence="1" type="ORF">V7S43_000178</name>
</gene>
<dbReference type="EMBL" id="JBIMZQ010000001">
    <property type="protein sequence ID" value="KAL3674220.1"/>
    <property type="molecule type" value="Genomic_DNA"/>
</dbReference>
<keyword evidence="2" id="KW-1185">Reference proteome</keyword>
<name>A0ABD3G4Z1_9STRA</name>
<proteinExistence type="predicted"/>
<reference evidence="1 2" key="1">
    <citation type="submission" date="2024-09" db="EMBL/GenBank/DDBJ databases">
        <title>Genome sequencing and assembly of Phytophthora oleae, isolate VK10A, causative agent of rot of olive drupes.</title>
        <authorList>
            <person name="Conti Taguali S."/>
            <person name="Riolo M."/>
            <person name="La Spada F."/>
            <person name="Cacciola S.O."/>
            <person name="Dionisio G."/>
        </authorList>
    </citation>
    <scope>NUCLEOTIDE SEQUENCE [LARGE SCALE GENOMIC DNA]</scope>
    <source>
        <strain evidence="1 2">VK10A</strain>
    </source>
</reference>
<dbReference type="AlphaFoldDB" id="A0ABD3G4Z1"/>
<dbReference type="Proteomes" id="UP001632037">
    <property type="component" value="Unassembled WGS sequence"/>
</dbReference>